<dbReference type="Gene3D" id="3.30.70.270">
    <property type="match status" value="1"/>
</dbReference>
<evidence type="ECO:0000313" key="3">
    <source>
        <dbReference type="EMBL" id="CAG9608533.1"/>
    </source>
</evidence>
<dbReference type="Proteomes" id="UP000789845">
    <property type="component" value="Unassembled WGS sequence"/>
</dbReference>
<dbReference type="AlphaFoldDB" id="A0A9C7GA43"/>
<gene>
    <name evidence="3" type="ORF">NEOCIP111885_02227</name>
</gene>
<dbReference type="PANTHER" id="PTHR45138">
    <property type="entry name" value="REGULATORY COMPONENTS OF SENSORY TRANSDUCTION SYSTEM"/>
    <property type="match status" value="1"/>
</dbReference>
<dbReference type="InterPro" id="IPR043128">
    <property type="entry name" value="Rev_trsase/Diguanyl_cyclase"/>
</dbReference>
<dbReference type="InterPro" id="IPR050469">
    <property type="entry name" value="Diguanylate_Cyclase"/>
</dbReference>
<dbReference type="RefSeq" id="WP_230496765.1">
    <property type="nucleotide sequence ID" value="NZ_CAKJTG010000010.1"/>
</dbReference>
<proteinExistence type="predicted"/>
<keyword evidence="4" id="KW-1185">Reference proteome</keyword>
<dbReference type="InterPro" id="IPR000160">
    <property type="entry name" value="GGDEF_dom"/>
</dbReference>
<dbReference type="PANTHER" id="PTHR45138:SF9">
    <property type="entry name" value="DIGUANYLATE CYCLASE DGCM-RELATED"/>
    <property type="match status" value="1"/>
</dbReference>
<dbReference type="PROSITE" id="PS50887">
    <property type="entry name" value="GGDEF"/>
    <property type="match status" value="1"/>
</dbReference>
<name>A0A9C7GA43_9BACI</name>
<dbReference type="GO" id="GO:0005886">
    <property type="term" value="C:plasma membrane"/>
    <property type="evidence" value="ECO:0007669"/>
    <property type="project" value="TreeGrafter"/>
</dbReference>
<evidence type="ECO:0000259" key="2">
    <source>
        <dbReference type="PROSITE" id="PS50887"/>
    </source>
</evidence>
<protein>
    <recommendedName>
        <fullName evidence="2">GGDEF domain-containing protein</fullName>
    </recommendedName>
</protein>
<feature type="transmembrane region" description="Helical" evidence="1">
    <location>
        <begin position="343"/>
        <end position="362"/>
    </location>
</feature>
<dbReference type="FunFam" id="3.30.70.270:FF:000001">
    <property type="entry name" value="Diguanylate cyclase domain protein"/>
    <property type="match status" value="1"/>
</dbReference>
<organism evidence="3 4">
    <name type="scientific">Pseudoneobacillus rhizosphaerae</name>
    <dbReference type="NCBI Taxonomy" id="2880968"/>
    <lineage>
        <taxon>Bacteria</taxon>
        <taxon>Bacillati</taxon>
        <taxon>Bacillota</taxon>
        <taxon>Bacilli</taxon>
        <taxon>Bacillales</taxon>
        <taxon>Bacillaceae</taxon>
        <taxon>Pseudoneobacillus</taxon>
    </lineage>
</organism>
<keyword evidence="1" id="KW-1133">Transmembrane helix</keyword>
<keyword evidence="1" id="KW-0472">Membrane</keyword>
<evidence type="ECO:0000313" key="4">
    <source>
        <dbReference type="Proteomes" id="UP000789845"/>
    </source>
</evidence>
<reference evidence="3" key="1">
    <citation type="submission" date="2021-10" db="EMBL/GenBank/DDBJ databases">
        <authorList>
            <person name="Criscuolo A."/>
        </authorList>
    </citation>
    <scope>NUCLEOTIDE SEQUENCE</scope>
    <source>
        <strain evidence="3">CIP111885</strain>
    </source>
</reference>
<dbReference type="InterPro" id="IPR029787">
    <property type="entry name" value="Nucleotide_cyclase"/>
</dbReference>
<keyword evidence="1" id="KW-0812">Transmembrane</keyword>
<dbReference type="GO" id="GO:0043709">
    <property type="term" value="P:cell adhesion involved in single-species biofilm formation"/>
    <property type="evidence" value="ECO:0007669"/>
    <property type="project" value="TreeGrafter"/>
</dbReference>
<dbReference type="SMART" id="SM00267">
    <property type="entry name" value="GGDEF"/>
    <property type="match status" value="1"/>
</dbReference>
<dbReference type="NCBIfam" id="TIGR00254">
    <property type="entry name" value="GGDEF"/>
    <property type="match status" value="1"/>
</dbReference>
<evidence type="ECO:0000256" key="1">
    <source>
        <dbReference type="SAM" id="Phobius"/>
    </source>
</evidence>
<feature type="transmembrane region" description="Helical" evidence="1">
    <location>
        <begin position="193"/>
        <end position="215"/>
    </location>
</feature>
<feature type="transmembrane region" description="Helical" evidence="1">
    <location>
        <begin position="316"/>
        <end position="336"/>
    </location>
</feature>
<accession>A0A9C7GA43</accession>
<comment type="caution">
    <text evidence="3">The sequence shown here is derived from an EMBL/GenBank/DDBJ whole genome shotgun (WGS) entry which is preliminary data.</text>
</comment>
<feature type="transmembrane region" description="Helical" evidence="1">
    <location>
        <begin position="222"/>
        <end position="241"/>
    </location>
</feature>
<dbReference type="Pfam" id="PF07695">
    <property type="entry name" value="7TMR-DISM_7TM"/>
    <property type="match status" value="1"/>
</dbReference>
<feature type="transmembrane region" description="Helical" evidence="1">
    <location>
        <begin position="256"/>
        <end position="275"/>
    </location>
</feature>
<dbReference type="Pfam" id="PF00990">
    <property type="entry name" value="GGDEF"/>
    <property type="match status" value="1"/>
</dbReference>
<sequence>MKIKMINIVTLILLTFCLTGWIIQPIPVAKEGIVSLKEWDGGKDGPVSLEGEWNFYWKTDGPDKLTAGERSLIEVPSGWDDENLFPSSGYGLYHIQLRGLKVGNNYGLKIPIMSNSYRLWLDDELMITNGNPGKTKETTIPFYKPQVVFFDAHSDTIDIYMNIANFHYRSGGMWSSLKFGTAQQITELTKRNLVFEAIIIGSLLLSGLYHIVLFLHRRKESILLMFGATCLVIAARTIVIGEQVLTILFKSVPWEFIVKTEFLTFYTVVPLFVWFMHNLYKQEVSILFCKIISVISLLFSLLVVFTPAIIYTKSLFLFQALTIVTIVYIIFALILATARKREGAKVVLSCSFIYALTVINDILYTNGNIDSTNLSSMGQFIFIFSQSYIIAKNLSKAFQKVEDFSNQLTELNQTLEEKIYDRTKSLEDSKLELQRVNEVLKEMSYLDPLTNLPNRRYFDDLYEKEWDIATTNQTMISILYMDIDHFKFYNDSYGHQQGDMTLQLVAACLQKSIQKYHGTVARIGGEEFVALIPNISPNQVSMIAEECRMKVKQLEIIHQNSSTSPFVTISIGVASTVPDATISKRKLIRMADEALYYAKEDGRNQVVLSTT</sequence>
<dbReference type="CDD" id="cd01949">
    <property type="entry name" value="GGDEF"/>
    <property type="match status" value="1"/>
</dbReference>
<dbReference type="InterPro" id="IPR011623">
    <property type="entry name" value="7TMR_DISM_rcpt_extracell_dom1"/>
</dbReference>
<feature type="domain" description="GGDEF" evidence="2">
    <location>
        <begin position="474"/>
        <end position="611"/>
    </location>
</feature>
<dbReference type="GO" id="GO:0052621">
    <property type="term" value="F:diguanylate cyclase activity"/>
    <property type="evidence" value="ECO:0007669"/>
    <property type="project" value="TreeGrafter"/>
</dbReference>
<dbReference type="EMBL" id="CAKJTG010000010">
    <property type="protein sequence ID" value="CAG9608533.1"/>
    <property type="molecule type" value="Genomic_DNA"/>
</dbReference>
<dbReference type="GO" id="GO:1902201">
    <property type="term" value="P:negative regulation of bacterial-type flagellum-dependent cell motility"/>
    <property type="evidence" value="ECO:0007669"/>
    <property type="project" value="TreeGrafter"/>
</dbReference>
<dbReference type="SUPFAM" id="SSF55073">
    <property type="entry name" value="Nucleotide cyclase"/>
    <property type="match status" value="1"/>
</dbReference>
<feature type="transmembrane region" description="Helical" evidence="1">
    <location>
        <begin position="287"/>
        <end position="310"/>
    </location>
</feature>